<keyword evidence="2" id="KW-1185">Reference proteome</keyword>
<gene>
    <name evidence="1" type="ORF">FVE85_8631</name>
</gene>
<dbReference type="Proteomes" id="UP000324585">
    <property type="component" value="Unassembled WGS sequence"/>
</dbReference>
<proteinExistence type="predicted"/>
<name>A0A5J4YPD2_PORPP</name>
<reference evidence="2" key="1">
    <citation type="journal article" date="2019" name="Nat. Commun.">
        <title>Expansion of phycobilisome linker gene families in mesophilic red algae.</title>
        <authorList>
            <person name="Lee J."/>
            <person name="Kim D."/>
            <person name="Bhattacharya D."/>
            <person name="Yoon H.S."/>
        </authorList>
    </citation>
    <scope>NUCLEOTIDE SEQUENCE [LARGE SCALE GENOMIC DNA]</scope>
    <source>
        <strain evidence="2">CCMP 1328</strain>
    </source>
</reference>
<organism evidence="1 2">
    <name type="scientific">Porphyridium purpureum</name>
    <name type="common">Red alga</name>
    <name type="synonym">Porphyridium cruentum</name>
    <dbReference type="NCBI Taxonomy" id="35688"/>
    <lineage>
        <taxon>Eukaryota</taxon>
        <taxon>Rhodophyta</taxon>
        <taxon>Bangiophyceae</taxon>
        <taxon>Porphyridiales</taxon>
        <taxon>Porphyridiaceae</taxon>
        <taxon>Porphyridium</taxon>
    </lineage>
</organism>
<protein>
    <submittedName>
        <fullName evidence="1">Uncharacterized protein</fullName>
    </submittedName>
</protein>
<evidence type="ECO:0000313" key="1">
    <source>
        <dbReference type="EMBL" id="KAA8493186.1"/>
    </source>
</evidence>
<comment type="caution">
    <text evidence="1">The sequence shown here is derived from an EMBL/GenBank/DDBJ whole genome shotgun (WGS) entry which is preliminary data.</text>
</comment>
<dbReference type="EMBL" id="VRMN01000007">
    <property type="protein sequence ID" value="KAA8493186.1"/>
    <property type="molecule type" value="Genomic_DNA"/>
</dbReference>
<dbReference type="AlphaFoldDB" id="A0A5J4YPD2"/>
<evidence type="ECO:0000313" key="2">
    <source>
        <dbReference type="Proteomes" id="UP000324585"/>
    </source>
</evidence>
<accession>A0A5J4YPD2</accession>
<sequence length="266" mass="28514">MRMRLEMAFVAAVPRNVDVDAACSWMRVTPLRQQRQTLRVASALRIHGRVASAPSARVLRSRVEAEKKSAAGAGKEVNQKKGVNAKAPEEVKFALNIKGKPVWDLRRARLEDVDALMSILPSPYGSSRSLVVSLVKNALVMVADFSIMTKIKVEKRVLGAGLAVCKGGARSSGDATIVQRAEMCAFVIADELTASSYRADALKTLLLGVAAQAQEAGAVELGINPHGMVLGVDAALLQAIGCKRQNDSLYVLSLESKKIEPGKKII</sequence>